<feature type="compositionally biased region" description="Basic and acidic residues" evidence="1">
    <location>
        <begin position="121"/>
        <end position="134"/>
    </location>
</feature>
<dbReference type="EMBL" id="JAJFAZ020000003">
    <property type="protein sequence ID" value="KAI5337367.1"/>
    <property type="molecule type" value="Genomic_DNA"/>
</dbReference>
<keyword evidence="2" id="KW-0472">Membrane</keyword>
<evidence type="ECO:0000313" key="4">
    <source>
        <dbReference type="Proteomes" id="UP001054821"/>
    </source>
</evidence>
<feature type="transmembrane region" description="Helical" evidence="2">
    <location>
        <begin position="267"/>
        <end position="299"/>
    </location>
</feature>
<dbReference type="AlphaFoldDB" id="A0AAD4W8C2"/>
<feature type="compositionally biased region" description="Basic and acidic residues" evidence="1">
    <location>
        <begin position="156"/>
        <end position="175"/>
    </location>
</feature>
<feature type="region of interest" description="Disordered" evidence="1">
    <location>
        <begin position="115"/>
        <end position="183"/>
    </location>
</feature>
<name>A0AAD4W8C2_PRUDU</name>
<evidence type="ECO:0000313" key="3">
    <source>
        <dbReference type="EMBL" id="KAI5337367.1"/>
    </source>
</evidence>
<evidence type="ECO:0000256" key="2">
    <source>
        <dbReference type="SAM" id="Phobius"/>
    </source>
</evidence>
<keyword evidence="4" id="KW-1185">Reference proteome</keyword>
<keyword evidence="2" id="KW-1133">Transmembrane helix</keyword>
<comment type="caution">
    <text evidence="3">The sequence shown here is derived from an EMBL/GenBank/DDBJ whole genome shotgun (WGS) entry which is preliminary data.</text>
</comment>
<reference evidence="3 4" key="1">
    <citation type="journal article" date="2022" name="G3 (Bethesda)">
        <title>Whole-genome sequence and methylome profiling of the almond [Prunus dulcis (Mill.) D.A. Webb] cultivar 'Nonpareil'.</title>
        <authorList>
            <person name="D'Amico-Willman K.M."/>
            <person name="Ouma W.Z."/>
            <person name="Meulia T."/>
            <person name="Sideli G.M."/>
            <person name="Gradziel T.M."/>
            <person name="Fresnedo-Ramirez J."/>
        </authorList>
    </citation>
    <scope>NUCLEOTIDE SEQUENCE [LARGE SCALE GENOMIC DNA]</scope>
    <source>
        <strain evidence="3">Clone GOH B32 T37-40</strain>
    </source>
</reference>
<gene>
    <name evidence="3" type="ORF">L3X38_016638</name>
</gene>
<evidence type="ECO:0000256" key="1">
    <source>
        <dbReference type="SAM" id="MobiDB-lite"/>
    </source>
</evidence>
<proteinExistence type="predicted"/>
<sequence>MKLLGHMGKVSFKGVVNDELVDIDTDGELLSLCDKVPLSYQRVVLIYAQHTEEEDVTVNKDCEEVGVALNEDSEEEVMDLNEDSEEEGVALNKDIGPVTEDIGSLNNDENRAFIEGSRPLNNDKEGRPFTEDHGSGCTFQDWDSSDDDGPLNNEGNRVDICETDVEDRNENTKEEDKEDDPDFVDSAHELMSRVKMNGGNPKRTISCYDGADPESDIAPISSTLLILWTSSFNFPWSCFDWLLHSLWGIGGFKLGGIGDSWVDVIELIWLCAVVMSSFTFYSSGALPVLLLTAAAFVFLG</sequence>
<accession>A0AAD4W8C2</accession>
<protein>
    <submittedName>
        <fullName evidence="3">Uncharacterized protein</fullName>
    </submittedName>
</protein>
<keyword evidence="2" id="KW-0812">Transmembrane</keyword>
<dbReference type="Proteomes" id="UP001054821">
    <property type="component" value="Chromosome 3"/>
</dbReference>
<organism evidence="3 4">
    <name type="scientific">Prunus dulcis</name>
    <name type="common">Almond</name>
    <name type="synonym">Amygdalus dulcis</name>
    <dbReference type="NCBI Taxonomy" id="3755"/>
    <lineage>
        <taxon>Eukaryota</taxon>
        <taxon>Viridiplantae</taxon>
        <taxon>Streptophyta</taxon>
        <taxon>Embryophyta</taxon>
        <taxon>Tracheophyta</taxon>
        <taxon>Spermatophyta</taxon>
        <taxon>Magnoliopsida</taxon>
        <taxon>eudicotyledons</taxon>
        <taxon>Gunneridae</taxon>
        <taxon>Pentapetalae</taxon>
        <taxon>rosids</taxon>
        <taxon>fabids</taxon>
        <taxon>Rosales</taxon>
        <taxon>Rosaceae</taxon>
        <taxon>Amygdaloideae</taxon>
        <taxon>Amygdaleae</taxon>
        <taxon>Prunus</taxon>
    </lineage>
</organism>